<evidence type="ECO:0000313" key="3">
    <source>
        <dbReference type="Proteomes" id="UP000050502"/>
    </source>
</evidence>
<dbReference type="CDD" id="cd02252">
    <property type="entry name" value="nylC_like"/>
    <property type="match status" value="1"/>
</dbReference>
<dbReference type="SUPFAM" id="SSF56266">
    <property type="entry name" value="DmpA/ArgJ-like"/>
    <property type="match status" value="1"/>
</dbReference>
<sequence>MKIKFGRSLTDVPGFRVGHATDEVHATGCTVVLCPPNTVGSAEVRGLAPGTREMALLSPEKGMQEVHAVLLTGGSAFGLAAADGVVRYLEERGVGYPTPLARVPIVPAAVVYDLFANGGARRPDAAMGYAACLAARADDVPQGRVGAGAGVSVGKWAGFEAMMPGGFGMASLHLGDVVVGAAAVVNPVGDVVDADGRILAGARAPDGRWLAEEDPLRRFRVPPLPGTNTTLVVVATNAALDKLTCYRLAQRAHDGMALAVRYAHGPHDGDTAFVLAAGEAVMDVNTLGNAVVEVVAEAIRAAVRKQTPHTST</sequence>
<dbReference type="Proteomes" id="UP000050502">
    <property type="component" value="Unassembled WGS sequence"/>
</dbReference>
<accession>A0A0P6YYU3</accession>
<name>A0A0P6YYU3_9CHLR</name>
<dbReference type="RefSeq" id="WP_060687174.1">
    <property type="nucleotide sequence ID" value="NZ_LGKN01000003.1"/>
</dbReference>
<organism evidence="2 3">
    <name type="scientific">Ardenticatena maritima</name>
    <dbReference type="NCBI Taxonomy" id="872965"/>
    <lineage>
        <taxon>Bacteria</taxon>
        <taxon>Bacillati</taxon>
        <taxon>Chloroflexota</taxon>
        <taxon>Ardenticatenia</taxon>
        <taxon>Ardenticatenales</taxon>
        <taxon>Ardenticatenaceae</taxon>
        <taxon>Ardenticatena</taxon>
    </lineage>
</organism>
<dbReference type="AlphaFoldDB" id="A0A0P6YYU3"/>
<dbReference type="Gene3D" id="3.60.70.12">
    <property type="entry name" value="L-amino peptidase D-ALA esterase/amidase"/>
    <property type="match status" value="1"/>
</dbReference>
<proteinExistence type="inferred from homology"/>
<gene>
    <name evidence="2" type="ORF">SE16_02755</name>
</gene>
<dbReference type="PANTHER" id="PTHR36512:SF3">
    <property type="entry name" value="BLR5678 PROTEIN"/>
    <property type="match status" value="1"/>
</dbReference>
<comment type="similarity">
    <text evidence="1">Belongs to the peptidase S58 family.</text>
</comment>
<dbReference type="InterPro" id="IPR016117">
    <property type="entry name" value="ArgJ-like_dom_sf"/>
</dbReference>
<evidence type="ECO:0000313" key="2">
    <source>
        <dbReference type="EMBL" id="KPL89392.1"/>
    </source>
</evidence>
<dbReference type="GO" id="GO:0004177">
    <property type="term" value="F:aminopeptidase activity"/>
    <property type="evidence" value="ECO:0007669"/>
    <property type="project" value="TreeGrafter"/>
</dbReference>
<evidence type="ECO:0000256" key="1">
    <source>
        <dbReference type="ARBA" id="ARBA00007068"/>
    </source>
</evidence>
<comment type="caution">
    <text evidence="2">The sequence shown here is derived from an EMBL/GenBank/DDBJ whole genome shotgun (WGS) entry which is preliminary data.</text>
</comment>
<protein>
    <recommendedName>
        <fullName evidence="4">Peptidase S58</fullName>
    </recommendedName>
</protein>
<dbReference type="PANTHER" id="PTHR36512">
    <property type="entry name" value="D-AMINOPEPTIDASE"/>
    <property type="match status" value="1"/>
</dbReference>
<dbReference type="EMBL" id="LGKN01000003">
    <property type="protein sequence ID" value="KPL89392.1"/>
    <property type="molecule type" value="Genomic_DNA"/>
</dbReference>
<evidence type="ECO:0008006" key="4">
    <source>
        <dbReference type="Google" id="ProtNLM"/>
    </source>
</evidence>
<dbReference type="Pfam" id="PF03576">
    <property type="entry name" value="Peptidase_S58"/>
    <property type="match status" value="1"/>
</dbReference>
<reference evidence="2 3" key="1">
    <citation type="submission" date="2015-07" db="EMBL/GenBank/DDBJ databases">
        <title>Whole genome sequence of Ardenticatena maritima DSM 23922.</title>
        <authorList>
            <person name="Hemp J."/>
            <person name="Ward L.M."/>
            <person name="Pace L.A."/>
            <person name="Fischer W.W."/>
        </authorList>
    </citation>
    <scope>NUCLEOTIDE SEQUENCE [LARGE SCALE GENOMIC DNA]</scope>
    <source>
        <strain evidence="2 3">110S</strain>
    </source>
</reference>
<dbReference type="InterPro" id="IPR005321">
    <property type="entry name" value="Peptidase_S58_DmpA"/>
</dbReference>